<proteinExistence type="predicted"/>
<dbReference type="PANTHER" id="PTHR14136:SF17">
    <property type="entry name" value="BTB_POZ DOMAIN-CONTAINING PROTEIN KCTD9"/>
    <property type="match status" value="1"/>
</dbReference>
<dbReference type="AlphaFoldDB" id="Q74H73"/>
<dbReference type="Gene3D" id="2.160.20.80">
    <property type="entry name" value="E3 ubiquitin-protein ligase SopA"/>
    <property type="match status" value="1"/>
</dbReference>
<protein>
    <submittedName>
        <fullName evidence="2">Pentapeptide repeat domain protein</fullName>
    </submittedName>
</protein>
<evidence type="ECO:0000313" key="2">
    <source>
        <dbReference type="EMBL" id="AAR33354.1"/>
    </source>
</evidence>
<dbReference type="KEGG" id="gsu:GSU0019"/>
<dbReference type="EnsemblBacteria" id="AAR33354">
    <property type="protein sequence ID" value="AAR33354"/>
    <property type="gene ID" value="GSU0019"/>
</dbReference>
<feature type="transmembrane region" description="Helical" evidence="1">
    <location>
        <begin position="20"/>
        <end position="39"/>
    </location>
</feature>
<gene>
    <name evidence="2" type="ordered locus">GSU0019</name>
</gene>
<dbReference type="InParanoid" id="Q74H73"/>
<accession>Q74H73</accession>
<dbReference type="eggNOG" id="COG1357">
    <property type="taxonomic scope" value="Bacteria"/>
</dbReference>
<dbReference type="Pfam" id="PF00805">
    <property type="entry name" value="Pentapeptide"/>
    <property type="match status" value="1"/>
</dbReference>
<keyword evidence="1" id="KW-1133">Transmembrane helix</keyword>
<organism evidence="2 3">
    <name type="scientific">Geobacter sulfurreducens (strain ATCC 51573 / DSM 12127 / PCA)</name>
    <dbReference type="NCBI Taxonomy" id="243231"/>
    <lineage>
        <taxon>Bacteria</taxon>
        <taxon>Pseudomonadati</taxon>
        <taxon>Thermodesulfobacteriota</taxon>
        <taxon>Desulfuromonadia</taxon>
        <taxon>Geobacterales</taxon>
        <taxon>Geobacteraceae</taxon>
        <taxon>Geobacter</taxon>
    </lineage>
</organism>
<dbReference type="STRING" id="243231.GSU0019"/>
<keyword evidence="1" id="KW-0812">Transmembrane</keyword>
<reference evidence="2 3" key="1">
    <citation type="journal article" date="2003" name="Science">
        <title>Genome of Geobacter sulfurreducens: metal reduction in subsurface environments.</title>
        <authorList>
            <person name="Methe B.A."/>
            <person name="Nelson K.E."/>
            <person name="Eisen J.A."/>
            <person name="Paulsen I.T."/>
            <person name="Nelson W."/>
            <person name="Heidelberg J.F."/>
            <person name="Wu D."/>
            <person name="Wu M."/>
            <person name="Ward N."/>
            <person name="Beanan M.J."/>
            <person name="Dodson R.J."/>
            <person name="Madupu R."/>
            <person name="Brinkac L.M."/>
            <person name="Daugherty S.C."/>
            <person name="DeBoy R.T."/>
            <person name="Durkin A.S."/>
            <person name="Gwinn M."/>
            <person name="Kolonay J.F."/>
            <person name="Sullivan S.A."/>
            <person name="Haft D.H."/>
            <person name="Selengut J."/>
            <person name="Davidsen T.M."/>
            <person name="Zafar N."/>
            <person name="White O."/>
            <person name="Tran B."/>
            <person name="Romero C."/>
            <person name="Forberger H.A."/>
            <person name="Weidman J."/>
            <person name="Khouri H."/>
            <person name="Feldblyum T.V."/>
            <person name="Utterback T.R."/>
            <person name="Van Aken S.E."/>
            <person name="Lovley D.R."/>
            <person name="Fraser C.M."/>
        </authorList>
    </citation>
    <scope>NUCLEOTIDE SEQUENCE [LARGE SCALE GENOMIC DNA]</scope>
    <source>
        <strain evidence="3">ATCC 51573 / DSM 12127 / PCA</strain>
    </source>
</reference>
<dbReference type="SMR" id="Q74H73"/>
<sequence>MLRSSLQTHEKEAYPTMLRYLLRPFLSLMAVALICGPAVESVASASGNGGKKRPLDYEEYVRLITGGPRKVARKESRKESRKSKVEVAAAEKPAAVQQPVVMAATPAPRRAVTPSPGRDGWRPSPEQVHEILRTSRNLAGAVLRGAVLAGFDLRGVTLAGADLFGANLAGANLDGANLRGTSLEMVNLRGASLRGANLAGAGLFKADLEGADLQGANLSGVYAVCANLRGASLAGVTTVGGHFAQATFDDRSQGAAVAQAQNATRNDIVPVVGGEKALPSGGEKGRILLLNF</sequence>
<evidence type="ECO:0000313" key="3">
    <source>
        <dbReference type="Proteomes" id="UP000000577"/>
    </source>
</evidence>
<dbReference type="InterPro" id="IPR051082">
    <property type="entry name" value="Pentapeptide-BTB/POZ_domain"/>
</dbReference>
<reference evidence="2 3" key="2">
    <citation type="journal article" date="2012" name="BMC Genomics">
        <title>Comparative genomic analysis of Geobacter sulfurreducens KN400, a strain with enhanced capacity for extracellular electron transfer and electricity production.</title>
        <authorList>
            <person name="Butler J.E."/>
            <person name="Young N.D."/>
            <person name="Aklujkar M."/>
            <person name="Lovley D.R."/>
        </authorList>
    </citation>
    <scope>NUCLEOTIDE SEQUENCE [LARGE SCALE GENOMIC DNA]</scope>
    <source>
        <strain evidence="3">ATCC 51573 / DSM 12127 / PCA</strain>
    </source>
</reference>
<dbReference type="PANTHER" id="PTHR14136">
    <property type="entry name" value="BTB_POZ DOMAIN-CONTAINING PROTEIN KCTD9"/>
    <property type="match status" value="1"/>
</dbReference>
<dbReference type="EMBL" id="AE017180">
    <property type="protein sequence ID" value="AAR33354.1"/>
    <property type="molecule type" value="Genomic_DNA"/>
</dbReference>
<name>Q74H73_GEOSL</name>
<keyword evidence="1" id="KW-0472">Membrane</keyword>
<keyword evidence="3" id="KW-1185">Reference proteome</keyword>
<dbReference type="SUPFAM" id="SSF141571">
    <property type="entry name" value="Pentapeptide repeat-like"/>
    <property type="match status" value="1"/>
</dbReference>
<dbReference type="HOGENOM" id="CLU_952361_0_0_7"/>
<evidence type="ECO:0000256" key="1">
    <source>
        <dbReference type="SAM" id="Phobius"/>
    </source>
</evidence>
<dbReference type="InterPro" id="IPR001646">
    <property type="entry name" value="5peptide_repeat"/>
</dbReference>
<dbReference type="OrthoDB" id="5398739at2"/>
<dbReference type="PATRIC" id="fig|243231.5.peg.20"/>
<dbReference type="Proteomes" id="UP000000577">
    <property type="component" value="Chromosome"/>
</dbReference>